<sequence length="78" mass="8634">MCLAIPMRVIAVDASGLSATCEAKGQQRQVGLIMLDEVVRIGDYLMISLGQAMQKISVEDAKQTWAYYEEILNFSPSH</sequence>
<protein>
    <submittedName>
        <fullName evidence="2">HypC/HybG/HupF family hydrogenase formation chaperone</fullName>
    </submittedName>
</protein>
<dbReference type="GO" id="GO:0051604">
    <property type="term" value="P:protein maturation"/>
    <property type="evidence" value="ECO:0007669"/>
    <property type="project" value="TreeGrafter"/>
</dbReference>
<dbReference type="GO" id="GO:1902670">
    <property type="term" value="F:carbon dioxide binding"/>
    <property type="evidence" value="ECO:0007669"/>
    <property type="project" value="TreeGrafter"/>
</dbReference>
<dbReference type="AlphaFoldDB" id="A0AA95HAR4"/>
<gene>
    <name evidence="2" type="ORF">QJT80_02005</name>
</gene>
<proteinExistence type="inferred from homology"/>
<dbReference type="KEGG" id="tdu:QJT80_02005"/>
<reference evidence="2" key="1">
    <citation type="journal article" date="2023" name="Int. J. Mol. Sci.">
        <title>Metagenomics Revealed a New Genus 'Candidatus Thiocaldithrix dubininis' gen. nov., sp. nov. and a New Species 'Candidatus Thiothrix putei' sp. nov. in the Family Thiotrichaceae, Some Members of Which Have Traits of Both Na+- and H+-Motive Energetics.</title>
        <authorList>
            <person name="Ravin N.V."/>
            <person name="Muntyan M.S."/>
            <person name="Smolyakov D.D."/>
            <person name="Rudenko T.S."/>
            <person name="Beletsky A.V."/>
            <person name="Mardanov A.V."/>
            <person name="Grabovich M.Y."/>
        </authorList>
    </citation>
    <scope>NUCLEOTIDE SEQUENCE</scope>
    <source>
        <strain evidence="2">GKL-01</strain>
    </source>
</reference>
<organism evidence="2">
    <name type="scientific">Candidatus Thiocaldithrix dubininis</name>
    <dbReference type="NCBI Taxonomy" id="3080823"/>
    <lineage>
        <taxon>Bacteria</taxon>
        <taxon>Pseudomonadati</taxon>
        <taxon>Pseudomonadota</taxon>
        <taxon>Gammaproteobacteria</taxon>
        <taxon>Thiotrichales</taxon>
        <taxon>Thiotrichaceae</taxon>
        <taxon>Candidatus Thiocaldithrix</taxon>
    </lineage>
</organism>
<dbReference type="InterPro" id="IPR019812">
    <property type="entry name" value="Hydgase_assmbl_chp_CS"/>
</dbReference>
<dbReference type="PRINTS" id="PR00445">
    <property type="entry name" value="HUPFHYPC"/>
</dbReference>
<name>A0AA95HAR4_9GAMM</name>
<dbReference type="SUPFAM" id="SSF159127">
    <property type="entry name" value="HupF/HypC-like"/>
    <property type="match status" value="1"/>
</dbReference>
<dbReference type="Gene3D" id="2.30.30.140">
    <property type="match status" value="1"/>
</dbReference>
<dbReference type="PANTHER" id="PTHR35177">
    <property type="entry name" value="HYDROGENASE MATURATION FACTOR HYBG"/>
    <property type="match status" value="1"/>
</dbReference>
<dbReference type="EMBL" id="CP124755">
    <property type="protein sequence ID" value="WGZ91256.1"/>
    <property type="molecule type" value="Genomic_DNA"/>
</dbReference>
<dbReference type="Pfam" id="PF01455">
    <property type="entry name" value="HupF_HypC"/>
    <property type="match status" value="1"/>
</dbReference>
<dbReference type="Proteomes" id="UP001300672">
    <property type="component" value="Chromosome"/>
</dbReference>
<comment type="similarity">
    <text evidence="1">Belongs to the HupF/HypC family.</text>
</comment>
<evidence type="ECO:0000313" key="2">
    <source>
        <dbReference type="EMBL" id="WGZ91256.1"/>
    </source>
</evidence>
<dbReference type="InterPro" id="IPR001109">
    <property type="entry name" value="Hydrogenase_HupF/HypC"/>
</dbReference>
<dbReference type="PANTHER" id="PTHR35177:SF2">
    <property type="entry name" value="HYDROGENASE MATURATION FACTOR HYBG"/>
    <property type="match status" value="1"/>
</dbReference>
<reference evidence="2" key="2">
    <citation type="submission" date="2023-04" db="EMBL/GenBank/DDBJ databases">
        <authorList>
            <person name="Beletskiy A.V."/>
            <person name="Mardanov A.V."/>
            <person name="Ravin N.V."/>
        </authorList>
    </citation>
    <scope>NUCLEOTIDE SEQUENCE</scope>
    <source>
        <strain evidence="2">GKL-01</strain>
    </source>
</reference>
<dbReference type="PROSITE" id="PS01097">
    <property type="entry name" value="HUPF_HYPC"/>
    <property type="match status" value="1"/>
</dbReference>
<dbReference type="NCBIfam" id="TIGR00074">
    <property type="entry name" value="hypC_hupF"/>
    <property type="match status" value="1"/>
</dbReference>
<dbReference type="GO" id="GO:0005506">
    <property type="term" value="F:iron ion binding"/>
    <property type="evidence" value="ECO:0007669"/>
    <property type="project" value="TreeGrafter"/>
</dbReference>
<accession>A0AA95HAR4</accession>
<evidence type="ECO:0000256" key="1">
    <source>
        <dbReference type="ARBA" id="ARBA00006018"/>
    </source>
</evidence>